<accession>A0ABN2GM18</accession>
<reference evidence="1 2" key="1">
    <citation type="journal article" date="2019" name="Int. J. Syst. Evol. Microbiol.">
        <title>The Global Catalogue of Microorganisms (GCM) 10K type strain sequencing project: providing services to taxonomists for standard genome sequencing and annotation.</title>
        <authorList>
            <consortium name="The Broad Institute Genomics Platform"/>
            <consortium name="The Broad Institute Genome Sequencing Center for Infectious Disease"/>
            <person name="Wu L."/>
            <person name="Ma J."/>
        </authorList>
    </citation>
    <scope>NUCLEOTIDE SEQUENCE [LARGE SCALE GENOMIC DNA]</scope>
    <source>
        <strain evidence="1 2">JCM 14718</strain>
    </source>
</reference>
<name>A0ABN2GM18_9ACTN</name>
<gene>
    <name evidence="1" type="ORF">GCM10009765_23470</name>
</gene>
<keyword evidence="2" id="KW-1185">Reference proteome</keyword>
<comment type="caution">
    <text evidence="1">The sequence shown here is derived from an EMBL/GenBank/DDBJ whole genome shotgun (WGS) entry which is preliminary data.</text>
</comment>
<protein>
    <submittedName>
        <fullName evidence="1">Uncharacterized protein</fullName>
    </submittedName>
</protein>
<dbReference type="EMBL" id="BAAANY010000008">
    <property type="protein sequence ID" value="GAA1673440.1"/>
    <property type="molecule type" value="Genomic_DNA"/>
</dbReference>
<dbReference type="Proteomes" id="UP001500618">
    <property type="component" value="Unassembled WGS sequence"/>
</dbReference>
<evidence type="ECO:0000313" key="2">
    <source>
        <dbReference type="Proteomes" id="UP001500618"/>
    </source>
</evidence>
<sequence>MDCVIEHMYEKMVSGLGNLRRHLVRTYEPPRKVWVRLEQVFASGLGGGKQSPAIARSRGLRLRPRVPGLQHAWVRTTNGAWMAVVSFSLVADAVGEINLRYLLRAEMIEPHRRIRAPGCLVRQMCRHVRVNGGGIESRIAPAVTRRRWRGSSQCCARTP</sequence>
<proteinExistence type="predicted"/>
<organism evidence="1 2">
    <name type="scientific">Fodinicola feengrottensis</name>
    <dbReference type="NCBI Taxonomy" id="435914"/>
    <lineage>
        <taxon>Bacteria</taxon>
        <taxon>Bacillati</taxon>
        <taxon>Actinomycetota</taxon>
        <taxon>Actinomycetes</taxon>
        <taxon>Mycobacteriales</taxon>
        <taxon>Fodinicola</taxon>
    </lineage>
</organism>
<evidence type="ECO:0000313" key="1">
    <source>
        <dbReference type="EMBL" id="GAA1673440.1"/>
    </source>
</evidence>